<comment type="caution">
    <text evidence="1">The sequence shown here is derived from an EMBL/GenBank/DDBJ whole genome shotgun (WGS) entry which is preliminary data.</text>
</comment>
<protein>
    <recommendedName>
        <fullName evidence="3">Response regulator</fullName>
    </recommendedName>
</protein>
<reference evidence="2" key="1">
    <citation type="journal article" date="2019" name="PLoS Negl. Trop. Dis.">
        <title>Revisiting the worldwide diversity of Leptospira species in the environment.</title>
        <authorList>
            <person name="Vincent A.T."/>
            <person name="Schiettekatte O."/>
            <person name="Bourhy P."/>
            <person name="Veyrier F.J."/>
            <person name="Picardeau M."/>
        </authorList>
    </citation>
    <scope>NUCLEOTIDE SEQUENCE [LARGE SCALE GENOMIC DNA]</scope>
    <source>
        <strain evidence="2">201800272</strain>
    </source>
</reference>
<gene>
    <name evidence="1" type="ORF">EHQ46_09325</name>
</gene>
<accession>A0ABY2M376</accession>
<evidence type="ECO:0008006" key="3">
    <source>
        <dbReference type="Google" id="ProtNLM"/>
    </source>
</evidence>
<name>A0ABY2M376_9LEPT</name>
<sequence>MDSLFGAVLTQLPDLEKNLLISWLQVNGLVVKECTNKNWKDFPDSIRLFSKPSPELTKELLDWSIEPILCGKFSQEEKMYYQSAGVSLLWDKPFSQINSFPIHKLPEKKLTWIVCTKNPNFDQNISTFLKSLGYQVFIEVNPEYLIKRLLVGPCHFLILDWDNLDAKTLVPSLQKIKREKPFLSLGIKDFDKEHLYRDLKMGISVISEVLVGMKEFWNVFLESFPLSEEFAEIKQWKESSYAITKLSFSFQEKRIPVSMKQTETTILKANPIQEDHVHRIDLFRWLSSVSN</sequence>
<dbReference type="EMBL" id="RQFU01000015">
    <property type="protein sequence ID" value="TGL21132.1"/>
    <property type="molecule type" value="Genomic_DNA"/>
</dbReference>
<proteinExistence type="predicted"/>
<evidence type="ECO:0000313" key="1">
    <source>
        <dbReference type="EMBL" id="TGL21132.1"/>
    </source>
</evidence>
<organism evidence="1 2">
    <name type="scientific">Leptospira yanagawae</name>
    <dbReference type="NCBI Taxonomy" id="293069"/>
    <lineage>
        <taxon>Bacteria</taxon>
        <taxon>Pseudomonadati</taxon>
        <taxon>Spirochaetota</taxon>
        <taxon>Spirochaetia</taxon>
        <taxon>Leptospirales</taxon>
        <taxon>Leptospiraceae</taxon>
        <taxon>Leptospira</taxon>
    </lineage>
</organism>
<keyword evidence="2" id="KW-1185">Reference proteome</keyword>
<dbReference type="RefSeq" id="WP_135635173.1">
    <property type="nucleotide sequence ID" value="NZ_RQFU01000015.1"/>
</dbReference>
<dbReference type="Proteomes" id="UP000298200">
    <property type="component" value="Unassembled WGS sequence"/>
</dbReference>
<evidence type="ECO:0000313" key="2">
    <source>
        <dbReference type="Proteomes" id="UP000298200"/>
    </source>
</evidence>